<evidence type="ECO:0000313" key="1">
    <source>
        <dbReference type="Proteomes" id="UP000095284"/>
    </source>
</evidence>
<organism evidence="1 2">
    <name type="scientific">Bursaphelenchus xylophilus</name>
    <name type="common">Pinewood nematode worm</name>
    <name type="synonym">Aphelenchoides xylophilus</name>
    <dbReference type="NCBI Taxonomy" id="6326"/>
    <lineage>
        <taxon>Eukaryota</taxon>
        <taxon>Metazoa</taxon>
        <taxon>Ecdysozoa</taxon>
        <taxon>Nematoda</taxon>
        <taxon>Chromadorea</taxon>
        <taxon>Rhabditida</taxon>
        <taxon>Tylenchina</taxon>
        <taxon>Tylenchomorpha</taxon>
        <taxon>Aphelenchoidea</taxon>
        <taxon>Aphelenchoididae</taxon>
        <taxon>Bursaphelenchus</taxon>
    </lineage>
</organism>
<proteinExistence type="predicted"/>
<dbReference type="Proteomes" id="UP000095284">
    <property type="component" value="Unplaced"/>
</dbReference>
<accession>A0A1I7RRW6</accession>
<dbReference type="AlphaFoldDB" id="A0A1I7RRW6"/>
<sequence>MFGSGGKGAGVMTPDQHRGFHFPRVLLSGLPMPEQLLTFRSQLLVPFPILLWERDFIGQKKGIEHINRARFLAQTW</sequence>
<protein>
    <submittedName>
        <fullName evidence="2">Uncharacterized protein</fullName>
    </submittedName>
</protein>
<dbReference type="WBParaSite" id="BXY_0346400.1">
    <property type="protein sequence ID" value="BXY_0346400.1"/>
    <property type="gene ID" value="BXY_0346400"/>
</dbReference>
<reference evidence="2" key="1">
    <citation type="submission" date="2016-11" db="UniProtKB">
        <authorList>
            <consortium name="WormBaseParasite"/>
        </authorList>
    </citation>
    <scope>IDENTIFICATION</scope>
</reference>
<name>A0A1I7RRW6_BURXY</name>
<evidence type="ECO:0000313" key="2">
    <source>
        <dbReference type="WBParaSite" id="BXY_0346400.1"/>
    </source>
</evidence>